<reference evidence="5" key="1">
    <citation type="journal article" date="2023" name="IMA Fungus">
        <title>Comparative genomic study of the Penicillium genus elucidates a diverse pangenome and 15 lateral gene transfer events.</title>
        <authorList>
            <person name="Petersen C."/>
            <person name="Sorensen T."/>
            <person name="Nielsen M.R."/>
            <person name="Sondergaard T.E."/>
            <person name="Sorensen J.L."/>
            <person name="Fitzpatrick D.A."/>
            <person name="Frisvad J.C."/>
            <person name="Nielsen K.L."/>
        </authorList>
    </citation>
    <scope>NUCLEOTIDE SEQUENCE</scope>
    <source>
        <strain evidence="5">IBT 17514</strain>
    </source>
</reference>
<organism evidence="5 6">
    <name type="scientific">Penicillium malachiteum</name>
    <dbReference type="NCBI Taxonomy" id="1324776"/>
    <lineage>
        <taxon>Eukaryota</taxon>
        <taxon>Fungi</taxon>
        <taxon>Dikarya</taxon>
        <taxon>Ascomycota</taxon>
        <taxon>Pezizomycotina</taxon>
        <taxon>Eurotiomycetes</taxon>
        <taxon>Eurotiomycetidae</taxon>
        <taxon>Eurotiales</taxon>
        <taxon>Aspergillaceae</taxon>
        <taxon>Penicillium</taxon>
    </lineage>
</organism>
<dbReference type="AlphaFoldDB" id="A0AAD6HSR6"/>
<accession>A0AAD6HSR6</accession>
<dbReference type="InterPro" id="IPR050631">
    <property type="entry name" value="PheA/TfdB_FAD_monoxygenase"/>
</dbReference>
<dbReference type="EMBL" id="JAQJAN010000003">
    <property type="protein sequence ID" value="KAJ5733559.1"/>
    <property type="molecule type" value="Genomic_DNA"/>
</dbReference>
<dbReference type="GO" id="GO:0071949">
    <property type="term" value="F:FAD binding"/>
    <property type="evidence" value="ECO:0007669"/>
    <property type="project" value="InterPro"/>
</dbReference>
<proteinExistence type="predicted"/>
<evidence type="ECO:0000313" key="5">
    <source>
        <dbReference type="EMBL" id="KAJ5733559.1"/>
    </source>
</evidence>
<dbReference type="Proteomes" id="UP001215712">
    <property type="component" value="Unassembled WGS sequence"/>
</dbReference>
<keyword evidence="2" id="KW-0274">FAD</keyword>
<dbReference type="PANTHER" id="PTHR43476">
    <property type="entry name" value="3-(3-HYDROXY-PHENYL)PROPIONATE/3-HYDROXYCINNAMIC ACID HYDROXYLASE"/>
    <property type="match status" value="1"/>
</dbReference>
<evidence type="ECO:0000256" key="3">
    <source>
        <dbReference type="ARBA" id="ARBA00023002"/>
    </source>
</evidence>
<dbReference type="Gene3D" id="3.50.50.60">
    <property type="entry name" value="FAD/NAD(P)-binding domain"/>
    <property type="match status" value="2"/>
</dbReference>
<dbReference type="PRINTS" id="PR00420">
    <property type="entry name" value="RNGMNOXGNASE"/>
</dbReference>
<dbReference type="PANTHER" id="PTHR43476:SF3">
    <property type="entry name" value="FAD-BINDING MONOOXYGENASE"/>
    <property type="match status" value="1"/>
</dbReference>
<dbReference type="InterPro" id="IPR002938">
    <property type="entry name" value="FAD-bd"/>
</dbReference>
<name>A0AAD6HSR6_9EURO</name>
<reference evidence="5" key="2">
    <citation type="submission" date="2023-01" db="EMBL/GenBank/DDBJ databases">
        <authorList>
            <person name="Petersen C."/>
        </authorList>
    </citation>
    <scope>NUCLEOTIDE SEQUENCE</scope>
    <source>
        <strain evidence="5">IBT 17514</strain>
    </source>
</reference>
<keyword evidence="6" id="KW-1185">Reference proteome</keyword>
<dbReference type="SUPFAM" id="SSF51905">
    <property type="entry name" value="FAD/NAD(P)-binding domain"/>
    <property type="match status" value="1"/>
</dbReference>
<feature type="domain" description="FAD-binding" evidence="4">
    <location>
        <begin position="316"/>
        <end position="373"/>
    </location>
</feature>
<gene>
    <name evidence="5" type="ORF">N7493_002345</name>
</gene>
<comment type="caution">
    <text evidence="5">The sequence shown here is derived from an EMBL/GenBank/DDBJ whole genome shotgun (WGS) entry which is preliminary data.</text>
</comment>
<dbReference type="InterPro" id="IPR036188">
    <property type="entry name" value="FAD/NAD-bd_sf"/>
</dbReference>
<dbReference type="Pfam" id="PF01494">
    <property type="entry name" value="FAD_binding_3"/>
    <property type="match status" value="2"/>
</dbReference>
<evidence type="ECO:0000256" key="1">
    <source>
        <dbReference type="ARBA" id="ARBA00022630"/>
    </source>
</evidence>
<evidence type="ECO:0000313" key="6">
    <source>
        <dbReference type="Proteomes" id="UP001215712"/>
    </source>
</evidence>
<keyword evidence="5" id="KW-0503">Monooxygenase</keyword>
<sequence length="622" mass="70794">MADPEWETTDVLICGCGPTGAMLSGYLGQLEVNNIVLEREAAITTDPRGIALDDDGIRYVQGLGLYEHFFTEIGSSMSKCHFLSGAEKNLQMKPFLSFDIGSVEGNTGHVGLFAHKQPVLEKYLRTSIEKAESSTLRSQCTLTSISEDKDWVYAKYEESGVEKRIRAKFLVAADGKTGFVRKMYLEPKGIHLEWAEPTKYQETWVALNWKLHLPTKETHPSFPLWELGYTPQEVYDLFFPTEFRFLCNPKRPAVCGRFGLPEDRLWRFEFVVSPDEDDMAMAQQDKVREVVHPYLTHPGSRYGLSEDVAFPEDCIEVLRSRPFRFSARSCNKWALDRVILSGDAAHVFPPFGGQGIASGFRDAVSLSWRLAIACSRESTFNHNRLFEGWYLERKQQLDKSLRVTVRNGDMVNGKGSIPIFVRDWGLWLIQQVPSWKHWLERGPRGEPPTQYKHSPGLPFMPKLGGGLYFPQIYCIGLQPGSSVQFTDDVIFGGKKKMFQIVVLLDNFQEIDSAIEDIEGIDQGNEFISQEEATFFVPRNRYIAEGTGEDYGRPLFRSATADEFAKSSLCASRAEPYGYDEMLMWQSTRGNRYAILRLDRFVFAFCNTRAELKKATARITELF</sequence>
<dbReference type="GO" id="GO:0008688">
    <property type="term" value="F:3-(3-hydroxyphenyl)propionate hydroxylase activity"/>
    <property type="evidence" value="ECO:0007669"/>
    <property type="project" value="TreeGrafter"/>
</dbReference>
<dbReference type="GO" id="GO:0019622">
    <property type="term" value="P:3-(3-hydroxy)phenylpropionate catabolic process"/>
    <property type="evidence" value="ECO:0007669"/>
    <property type="project" value="TreeGrafter"/>
</dbReference>
<evidence type="ECO:0000259" key="4">
    <source>
        <dbReference type="Pfam" id="PF01494"/>
    </source>
</evidence>
<protein>
    <submittedName>
        <fullName evidence="5">Monooxygenase</fullName>
    </submittedName>
</protein>
<keyword evidence="1" id="KW-0285">Flavoprotein</keyword>
<keyword evidence="3" id="KW-0560">Oxidoreductase</keyword>
<evidence type="ECO:0000256" key="2">
    <source>
        <dbReference type="ARBA" id="ARBA00022827"/>
    </source>
</evidence>
<feature type="domain" description="FAD-binding" evidence="4">
    <location>
        <begin position="9"/>
        <end position="183"/>
    </location>
</feature>